<keyword evidence="1" id="KW-1133">Transmembrane helix</keyword>
<accession>A0A2H0UD60</accession>
<organism evidence="2 3">
    <name type="scientific">Candidatus Kaiserbacteria bacterium CG10_big_fil_rev_8_21_14_0_10_51_14</name>
    <dbReference type="NCBI Taxonomy" id="1974610"/>
    <lineage>
        <taxon>Bacteria</taxon>
        <taxon>Candidatus Kaiseribacteriota</taxon>
    </lineage>
</organism>
<sequence length="64" mass="6792">MSEEVEKEKSGVLHSVAMFFDRILESKSSSNILIVVLVILAALPLGGIAFAAIHAAVPQDVQSN</sequence>
<name>A0A2H0UD60_9BACT</name>
<protein>
    <submittedName>
        <fullName evidence="2">Uncharacterized protein</fullName>
    </submittedName>
</protein>
<reference evidence="3" key="1">
    <citation type="submission" date="2017-09" db="EMBL/GenBank/DDBJ databases">
        <title>Depth-based differentiation of microbial function through sediment-hosted aquifers and enrichment of novel symbionts in the deep terrestrial subsurface.</title>
        <authorList>
            <person name="Probst A.J."/>
            <person name="Ladd B."/>
            <person name="Jarett J.K."/>
            <person name="Geller-Mcgrath D.E."/>
            <person name="Sieber C.M.K."/>
            <person name="Emerson J.B."/>
            <person name="Anantharaman K."/>
            <person name="Thomas B.C."/>
            <person name="Malmstrom R."/>
            <person name="Stieglmeier M."/>
            <person name="Klingl A."/>
            <person name="Woyke T."/>
            <person name="Ryan C.M."/>
            <person name="Banfield J.F."/>
        </authorList>
    </citation>
    <scope>NUCLEOTIDE SEQUENCE [LARGE SCALE GENOMIC DNA]</scope>
</reference>
<dbReference type="Proteomes" id="UP000231192">
    <property type="component" value="Unassembled WGS sequence"/>
</dbReference>
<feature type="transmembrane region" description="Helical" evidence="1">
    <location>
        <begin position="32"/>
        <end position="57"/>
    </location>
</feature>
<evidence type="ECO:0000313" key="2">
    <source>
        <dbReference type="EMBL" id="PIR83616.1"/>
    </source>
</evidence>
<evidence type="ECO:0000256" key="1">
    <source>
        <dbReference type="SAM" id="Phobius"/>
    </source>
</evidence>
<proteinExistence type="predicted"/>
<dbReference type="AlphaFoldDB" id="A0A2H0UD60"/>
<dbReference type="EMBL" id="PFBK01000008">
    <property type="protein sequence ID" value="PIR83616.1"/>
    <property type="molecule type" value="Genomic_DNA"/>
</dbReference>
<keyword evidence="1" id="KW-0472">Membrane</keyword>
<gene>
    <name evidence="2" type="ORF">COU18_02955</name>
</gene>
<comment type="caution">
    <text evidence="2">The sequence shown here is derived from an EMBL/GenBank/DDBJ whole genome shotgun (WGS) entry which is preliminary data.</text>
</comment>
<evidence type="ECO:0000313" key="3">
    <source>
        <dbReference type="Proteomes" id="UP000231192"/>
    </source>
</evidence>
<keyword evidence="1" id="KW-0812">Transmembrane</keyword>